<dbReference type="AlphaFoldDB" id="G9P6A8"/>
<dbReference type="EMBL" id="ABDG02000027">
    <property type="protein sequence ID" value="EHK41438.1"/>
    <property type="molecule type" value="Genomic_DNA"/>
</dbReference>
<dbReference type="HOGENOM" id="CLU_031555_5_0_1"/>
<evidence type="ECO:0008006" key="3">
    <source>
        <dbReference type="Google" id="ProtNLM"/>
    </source>
</evidence>
<reference evidence="1 2" key="1">
    <citation type="journal article" date="2011" name="Genome Biol.">
        <title>Comparative genome sequence analysis underscores mycoparasitism as the ancestral life style of Trichoderma.</title>
        <authorList>
            <person name="Kubicek C.P."/>
            <person name="Herrera-Estrella A."/>
            <person name="Seidl-Seiboth V."/>
            <person name="Martinez D.A."/>
            <person name="Druzhinina I.S."/>
            <person name="Thon M."/>
            <person name="Zeilinger S."/>
            <person name="Casas-Flores S."/>
            <person name="Horwitz B.A."/>
            <person name="Mukherjee P.K."/>
            <person name="Mukherjee M."/>
            <person name="Kredics L."/>
            <person name="Alcaraz L.D."/>
            <person name="Aerts A."/>
            <person name="Antal Z."/>
            <person name="Atanasova L."/>
            <person name="Cervantes-Badillo M.G."/>
            <person name="Challacombe J."/>
            <person name="Chertkov O."/>
            <person name="McCluskey K."/>
            <person name="Coulpier F."/>
            <person name="Deshpande N."/>
            <person name="von Doehren H."/>
            <person name="Ebbole D.J."/>
            <person name="Esquivel-Naranjo E.U."/>
            <person name="Fekete E."/>
            <person name="Flipphi M."/>
            <person name="Glaser F."/>
            <person name="Gomez-Rodriguez E.Y."/>
            <person name="Gruber S."/>
            <person name="Han C."/>
            <person name="Henrissat B."/>
            <person name="Hermosa R."/>
            <person name="Hernandez-Onate M."/>
            <person name="Karaffa L."/>
            <person name="Kosti I."/>
            <person name="Le Crom S."/>
            <person name="Lindquist E."/>
            <person name="Lucas S."/>
            <person name="Luebeck M."/>
            <person name="Luebeck P.S."/>
            <person name="Margeot A."/>
            <person name="Metz B."/>
            <person name="Misra M."/>
            <person name="Nevalainen H."/>
            <person name="Omann M."/>
            <person name="Packer N."/>
            <person name="Perrone G."/>
            <person name="Uresti-Rivera E.E."/>
            <person name="Salamov A."/>
            <person name="Schmoll M."/>
            <person name="Seiboth B."/>
            <person name="Shapiro H."/>
            <person name="Sukno S."/>
            <person name="Tamayo-Ramos J.A."/>
            <person name="Tisch D."/>
            <person name="Wiest A."/>
            <person name="Wilkinson H.H."/>
            <person name="Zhang M."/>
            <person name="Coutinho P.M."/>
            <person name="Kenerley C.M."/>
            <person name="Monte E."/>
            <person name="Baker S.E."/>
            <person name="Grigoriev I.V."/>
        </authorList>
    </citation>
    <scope>NUCLEOTIDE SEQUENCE [LARGE SCALE GENOMIC DNA]</scope>
    <source>
        <strain evidence="2">ATCC 20476 / IMI 206040</strain>
    </source>
</reference>
<dbReference type="Proteomes" id="UP000005426">
    <property type="component" value="Unassembled WGS sequence"/>
</dbReference>
<comment type="caution">
    <text evidence="1">The sequence shown here is derived from an EMBL/GenBank/DDBJ whole genome shotgun (WGS) entry which is preliminary data.</text>
</comment>
<dbReference type="OrthoDB" id="5326346at2759"/>
<dbReference type="STRING" id="452589.G9P6A8"/>
<protein>
    <recommendedName>
        <fullName evidence="3">BTB domain-containing protein</fullName>
    </recommendedName>
</protein>
<gene>
    <name evidence="1" type="ORF">TRIATDRAFT_228199</name>
</gene>
<evidence type="ECO:0000313" key="2">
    <source>
        <dbReference type="Proteomes" id="UP000005426"/>
    </source>
</evidence>
<name>G9P6A8_HYPAI</name>
<dbReference type="Gene3D" id="3.30.710.10">
    <property type="entry name" value="Potassium Channel Kv1.1, Chain A"/>
    <property type="match status" value="1"/>
</dbReference>
<organism evidence="1 2">
    <name type="scientific">Hypocrea atroviridis (strain ATCC 20476 / IMI 206040)</name>
    <name type="common">Trichoderma atroviride</name>
    <dbReference type="NCBI Taxonomy" id="452589"/>
    <lineage>
        <taxon>Eukaryota</taxon>
        <taxon>Fungi</taxon>
        <taxon>Dikarya</taxon>
        <taxon>Ascomycota</taxon>
        <taxon>Pezizomycotina</taxon>
        <taxon>Sordariomycetes</taxon>
        <taxon>Hypocreomycetidae</taxon>
        <taxon>Hypocreales</taxon>
        <taxon>Hypocreaceae</taxon>
        <taxon>Trichoderma</taxon>
    </lineage>
</organism>
<proteinExistence type="predicted"/>
<keyword evidence="2" id="KW-1185">Reference proteome</keyword>
<evidence type="ECO:0000313" key="1">
    <source>
        <dbReference type="EMBL" id="EHK41438.1"/>
    </source>
</evidence>
<accession>G9P6A8</accession>
<dbReference type="InterPro" id="IPR011333">
    <property type="entry name" value="SKP1/BTB/POZ_sf"/>
</dbReference>
<dbReference type="eggNOG" id="ENOG502S8FX">
    <property type="taxonomic scope" value="Eukaryota"/>
</dbReference>
<sequence length="237" mass="26782">MKPISHKVDPNGDTLLTLRNPNAPFGGDATVWSNALTKYRPEKLRRNERELSLLAQDKQSPPGSPPEIQFQLSSKHLTRTSGYFQGLMANNWKEASSSRDFAYSVTAEDWDEAALLMVMKIIHCQTSEIPQVIDSEMVAKIAVIVDYYQCRKVVDTYATTWVQNLNAKELTFCGYGRTLLLRLFVSHYFSSGVDFNRCTQIIIRESRGPIHSLGLPFPQNIIGELYLSCTKMSRLVG</sequence>
<dbReference type="OMA" id="ECFRIQV"/>